<keyword evidence="5 9" id="KW-0812">Transmembrane</keyword>
<evidence type="ECO:0000313" key="11">
    <source>
        <dbReference type="EMBL" id="TCT31726.1"/>
    </source>
</evidence>
<feature type="transmembrane region" description="Helical" evidence="9">
    <location>
        <begin position="85"/>
        <end position="109"/>
    </location>
</feature>
<comment type="subcellular location">
    <subcellularLocation>
        <location evidence="1 9">Cell inner membrane</location>
        <topology evidence="1 9">Multi-pass membrane protein</topology>
    </subcellularLocation>
</comment>
<dbReference type="InterPro" id="IPR007387">
    <property type="entry name" value="TRAP_DctQ"/>
</dbReference>
<keyword evidence="2 9" id="KW-0813">Transport</keyword>
<dbReference type="PANTHER" id="PTHR35011:SF2">
    <property type="entry name" value="2,3-DIKETO-L-GULONATE TRAP TRANSPORTER SMALL PERMEASE PROTEIN YIAM"/>
    <property type="match status" value="1"/>
</dbReference>
<dbReference type="GO" id="GO:0015740">
    <property type="term" value="P:C4-dicarboxylate transport"/>
    <property type="evidence" value="ECO:0007669"/>
    <property type="project" value="TreeGrafter"/>
</dbReference>
<name>A0A4R3NG83_9HYPH</name>
<evidence type="ECO:0000256" key="5">
    <source>
        <dbReference type="ARBA" id="ARBA00022692"/>
    </source>
</evidence>
<comment type="caution">
    <text evidence="11">The sequence shown here is derived from an EMBL/GenBank/DDBJ whole genome shotgun (WGS) entry which is preliminary data.</text>
</comment>
<comment type="similarity">
    <text evidence="8 9">Belongs to the TRAP transporter small permease family.</text>
</comment>
<dbReference type="Proteomes" id="UP000295097">
    <property type="component" value="Unassembled WGS sequence"/>
</dbReference>
<dbReference type="AlphaFoldDB" id="A0A4R3NG83"/>
<evidence type="ECO:0000259" key="10">
    <source>
        <dbReference type="Pfam" id="PF04290"/>
    </source>
</evidence>
<feature type="transmembrane region" description="Helical" evidence="9">
    <location>
        <begin position="46"/>
        <end position="64"/>
    </location>
</feature>
<feature type="transmembrane region" description="Helical" evidence="9">
    <location>
        <begin position="121"/>
        <end position="144"/>
    </location>
</feature>
<dbReference type="RefSeq" id="WP_132313932.1">
    <property type="nucleotide sequence ID" value="NZ_SMAR01000041.1"/>
</dbReference>
<keyword evidence="3" id="KW-1003">Cell membrane</keyword>
<evidence type="ECO:0000256" key="6">
    <source>
        <dbReference type="ARBA" id="ARBA00022989"/>
    </source>
</evidence>
<dbReference type="InterPro" id="IPR055348">
    <property type="entry name" value="DctQ"/>
</dbReference>
<dbReference type="GO" id="GO:0005886">
    <property type="term" value="C:plasma membrane"/>
    <property type="evidence" value="ECO:0007669"/>
    <property type="project" value="UniProtKB-SubCell"/>
</dbReference>
<protein>
    <recommendedName>
        <fullName evidence="9">TRAP transporter small permease protein</fullName>
    </recommendedName>
</protein>
<organism evidence="11 12">
    <name type="scientific">Martelella mediterranea</name>
    <dbReference type="NCBI Taxonomy" id="293089"/>
    <lineage>
        <taxon>Bacteria</taxon>
        <taxon>Pseudomonadati</taxon>
        <taxon>Pseudomonadota</taxon>
        <taxon>Alphaproteobacteria</taxon>
        <taxon>Hyphomicrobiales</taxon>
        <taxon>Aurantimonadaceae</taxon>
        <taxon>Martelella</taxon>
    </lineage>
</organism>
<comment type="subunit">
    <text evidence="9">The complex comprises the extracytoplasmic solute receptor protein and the two transmembrane proteins.</text>
</comment>
<sequence>MSIQNAVQQTLKALMVISLALMCVLVFANVVMRYGFNSNILITEEVARYLFVWLTFLGSITAFARNRHVRVVFVLNRLPDPWRGIVLVLSRIAMLMCCVMVLIGCWQLAELNLQNRLPISGLPVAVLYAAGIPFAVCVGVILVARIWRAIRQLPGGEIL</sequence>
<keyword evidence="7 9" id="KW-0472">Membrane</keyword>
<feature type="transmembrane region" description="Helical" evidence="9">
    <location>
        <begin position="12"/>
        <end position="34"/>
    </location>
</feature>
<evidence type="ECO:0000256" key="4">
    <source>
        <dbReference type="ARBA" id="ARBA00022519"/>
    </source>
</evidence>
<keyword evidence="6 9" id="KW-1133">Transmembrane helix</keyword>
<evidence type="ECO:0000256" key="1">
    <source>
        <dbReference type="ARBA" id="ARBA00004429"/>
    </source>
</evidence>
<evidence type="ECO:0000256" key="8">
    <source>
        <dbReference type="ARBA" id="ARBA00038436"/>
    </source>
</evidence>
<dbReference type="OrthoDB" id="4964541at2"/>
<keyword evidence="12" id="KW-1185">Reference proteome</keyword>
<dbReference type="PANTHER" id="PTHR35011">
    <property type="entry name" value="2,3-DIKETO-L-GULONATE TRAP TRANSPORTER SMALL PERMEASE PROTEIN YIAM"/>
    <property type="match status" value="1"/>
</dbReference>
<dbReference type="Pfam" id="PF04290">
    <property type="entry name" value="DctQ"/>
    <property type="match status" value="1"/>
</dbReference>
<comment type="function">
    <text evidence="9">Part of the tripartite ATP-independent periplasmic (TRAP) transport system.</text>
</comment>
<accession>A0A4R3NG83</accession>
<feature type="domain" description="Tripartite ATP-independent periplasmic transporters DctQ component" evidence="10">
    <location>
        <begin position="22"/>
        <end position="151"/>
    </location>
</feature>
<evidence type="ECO:0000256" key="2">
    <source>
        <dbReference type="ARBA" id="ARBA00022448"/>
    </source>
</evidence>
<dbReference type="EMBL" id="SMAR01000041">
    <property type="protein sequence ID" value="TCT31726.1"/>
    <property type="molecule type" value="Genomic_DNA"/>
</dbReference>
<evidence type="ECO:0000256" key="7">
    <source>
        <dbReference type="ARBA" id="ARBA00023136"/>
    </source>
</evidence>
<evidence type="ECO:0000313" key="12">
    <source>
        <dbReference type="Proteomes" id="UP000295097"/>
    </source>
</evidence>
<evidence type="ECO:0000256" key="3">
    <source>
        <dbReference type="ARBA" id="ARBA00022475"/>
    </source>
</evidence>
<evidence type="ECO:0000256" key="9">
    <source>
        <dbReference type="RuleBase" id="RU369079"/>
    </source>
</evidence>
<keyword evidence="4 9" id="KW-0997">Cell inner membrane</keyword>
<reference evidence="11 12" key="1">
    <citation type="submission" date="2019-03" db="EMBL/GenBank/DDBJ databases">
        <title>Freshwater and sediment microbial communities from various areas in North America, analyzing microbe dynamics in response to fracking.</title>
        <authorList>
            <person name="Lamendella R."/>
        </authorList>
    </citation>
    <scope>NUCLEOTIDE SEQUENCE [LARGE SCALE GENOMIC DNA]</scope>
    <source>
        <strain evidence="11 12">175.2</strain>
    </source>
</reference>
<gene>
    <name evidence="11" type="ORF">EDC90_104126</name>
</gene>
<proteinExistence type="inferred from homology"/>
<dbReference type="GO" id="GO:0022857">
    <property type="term" value="F:transmembrane transporter activity"/>
    <property type="evidence" value="ECO:0007669"/>
    <property type="project" value="UniProtKB-UniRule"/>
</dbReference>